<dbReference type="AlphaFoldDB" id="A0A1Q8RC36"/>
<evidence type="ECO:0000313" key="2">
    <source>
        <dbReference type="EMBL" id="OLN81902.1"/>
    </source>
</evidence>
<organism evidence="2 3">
    <name type="scientific">Colletotrichum chlorophyti</name>
    <dbReference type="NCBI Taxonomy" id="708187"/>
    <lineage>
        <taxon>Eukaryota</taxon>
        <taxon>Fungi</taxon>
        <taxon>Dikarya</taxon>
        <taxon>Ascomycota</taxon>
        <taxon>Pezizomycotina</taxon>
        <taxon>Sordariomycetes</taxon>
        <taxon>Hypocreomycetidae</taxon>
        <taxon>Glomerellales</taxon>
        <taxon>Glomerellaceae</taxon>
        <taxon>Colletotrichum</taxon>
    </lineage>
</organism>
<feature type="region of interest" description="Disordered" evidence="1">
    <location>
        <begin position="1"/>
        <end position="123"/>
    </location>
</feature>
<name>A0A1Q8RC36_9PEZI</name>
<dbReference type="Proteomes" id="UP000186583">
    <property type="component" value="Unassembled WGS sequence"/>
</dbReference>
<comment type="caution">
    <text evidence="2">The sequence shown here is derived from an EMBL/GenBank/DDBJ whole genome shotgun (WGS) entry which is preliminary data.</text>
</comment>
<feature type="compositionally biased region" description="Basic and acidic residues" evidence="1">
    <location>
        <begin position="7"/>
        <end position="25"/>
    </location>
</feature>
<evidence type="ECO:0000256" key="1">
    <source>
        <dbReference type="SAM" id="MobiDB-lite"/>
    </source>
</evidence>
<protein>
    <submittedName>
        <fullName evidence="2">Uncharacterized protein</fullName>
    </submittedName>
</protein>
<reference evidence="2 3" key="1">
    <citation type="submission" date="2016-11" db="EMBL/GenBank/DDBJ databases">
        <title>Draft Genome Assembly of Colletotrichum chlorophyti a pathogen of herbaceous plants.</title>
        <authorList>
            <person name="Gan P."/>
            <person name="Narusaka M."/>
            <person name="Tsushima A."/>
            <person name="Narusaka Y."/>
            <person name="Takano Y."/>
            <person name="Shirasu K."/>
        </authorList>
    </citation>
    <scope>NUCLEOTIDE SEQUENCE [LARGE SCALE GENOMIC DNA]</scope>
    <source>
        <strain evidence="2 3">NTL11</strain>
    </source>
</reference>
<accession>A0A1Q8RC36</accession>
<feature type="compositionally biased region" description="Low complexity" evidence="1">
    <location>
        <begin position="86"/>
        <end position="107"/>
    </location>
</feature>
<evidence type="ECO:0000313" key="3">
    <source>
        <dbReference type="Proteomes" id="UP000186583"/>
    </source>
</evidence>
<dbReference type="OrthoDB" id="2873061at2759"/>
<keyword evidence="3" id="KW-1185">Reference proteome</keyword>
<sequence length="148" mass="16272">MATQARDNTKNKPAAEQENPHDFQGRDGNPSTLQTENEAEGNQAATQTENVSKSDDNDAQEPQNQVARKRNGGPEMTRQQNEGAQKQRLQQQPQQQQQPNGQQITAQNKRVEKSGKGAPSVKLDMDLDVEVELKAKIKGDLELSILGG</sequence>
<gene>
    <name evidence="2" type="ORF">CCHL11_07036</name>
</gene>
<proteinExistence type="predicted"/>
<dbReference type="EMBL" id="MPGH01000240">
    <property type="protein sequence ID" value="OLN81902.1"/>
    <property type="molecule type" value="Genomic_DNA"/>
</dbReference>